<dbReference type="EMBL" id="JALPQF010000001">
    <property type="protein sequence ID" value="MCK8479154.1"/>
    <property type="molecule type" value="Genomic_DNA"/>
</dbReference>
<gene>
    <name evidence="2" type="ORF">MUY34_00905</name>
</gene>
<feature type="transmembrane region" description="Helical" evidence="1">
    <location>
        <begin position="47"/>
        <end position="70"/>
    </location>
</feature>
<feature type="transmembrane region" description="Helical" evidence="1">
    <location>
        <begin position="76"/>
        <end position="93"/>
    </location>
</feature>
<protein>
    <submittedName>
        <fullName evidence="2">DUF3784 domain-containing protein</fullName>
    </submittedName>
</protein>
<evidence type="ECO:0000313" key="2">
    <source>
        <dbReference type="EMBL" id="MCK8479154.1"/>
    </source>
</evidence>
<dbReference type="Pfam" id="PF12650">
    <property type="entry name" value="DUF3784"/>
    <property type="match status" value="1"/>
</dbReference>
<keyword evidence="1" id="KW-0812">Transmembrane</keyword>
<keyword evidence="1" id="KW-1133">Transmembrane helix</keyword>
<dbReference type="Proteomes" id="UP001203687">
    <property type="component" value="Unassembled WGS sequence"/>
</dbReference>
<evidence type="ECO:0000256" key="1">
    <source>
        <dbReference type="SAM" id="Phobius"/>
    </source>
</evidence>
<dbReference type="InterPro" id="IPR017259">
    <property type="entry name" value="UCP037672"/>
</dbReference>
<proteinExistence type="predicted"/>
<comment type="caution">
    <text evidence="2">The sequence shown here is derived from an EMBL/GenBank/DDBJ whole genome shotgun (WGS) entry which is preliminary data.</text>
</comment>
<reference evidence="2" key="1">
    <citation type="submission" date="2022-04" db="EMBL/GenBank/DDBJ databases">
        <authorList>
            <person name="Ren T."/>
        </authorList>
    </citation>
    <scope>NUCLEOTIDE SEQUENCE</scope>
    <source>
        <strain evidence="2">F63249</strain>
    </source>
</reference>
<dbReference type="RefSeq" id="WP_204344294.1">
    <property type="nucleotide sequence ID" value="NZ_JACNMJ010000001.1"/>
</dbReference>
<accession>A0ABT0H566</accession>
<keyword evidence="3" id="KW-1185">Reference proteome</keyword>
<evidence type="ECO:0000313" key="3">
    <source>
        <dbReference type="Proteomes" id="UP001203687"/>
    </source>
</evidence>
<keyword evidence="1" id="KW-0472">Membrane</keyword>
<feature type="transmembrane region" description="Helical" evidence="1">
    <location>
        <begin position="6"/>
        <end position="26"/>
    </location>
</feature>
<name>A0ABT0H566_9FLAO</name>
<organism evidence="2 3">
    <name type="scientific">Psychroserpens algicola</name>
    <dbReference type="NCBI Taxonomy" id="1719034"/>
    <lineage>
        <taxon>Bacteria</taxon>
        <taxon>Pseudomonadati</taxon>
        <taxon>Bacteroidota</taxon>
        <taxon>Flavobacteriia</taxon>
        <taxon>Flavobacteriales</taxon>
        <taxon>Flavobacteriaceae</taxon>
        <taxon>Psychroserpens</taxon>
    </lineage>
</organism>
<sequence length="105" mass="11771">MPILVAIIFIILGILIKYGKMYMLIAGYNTMSKEEQDKYDIDGIASVFRNAMFGMAFILILGTIISKWLANPKLETYALFIALAIGLPYLLIVSNSGKYKVKKDN</sequence>